<organism evidence="1 2">
    <name type="scientific">Filibacter tadaridae</name>
    <dbReference type="NCBI Taxonomy" id="2483811"/>
    <lineage>
        <taxon>Bacteria</taxon>
        <taxon>Bacillati</taxon>
        <taxon>Bacillota</taxon>
        <taxon>Bacilli</taxon>
        <taxon>Bacillales</taxon>
        <taxon>Caryophanaceae</taxon>
        <taxon>Filibacter</taxon>
    </lineage>
</organism>
<keyword evidence="2" id="KW-1185">Reference proteome</keyword>
<name>A0A3P5WTL0_9BACL</name>
<accession>A0A3P5WTL0</accession>
<dbReference type="AlphaFoldDB" id="A0A3P5WTL0"/>
<dbReference type="EMBL" id="UXAV01000017">
    <property type="protein sequence ID" value="VDC19336.1"/>
    <property type="molecule type" value="Genomic_DNA"/>
</dbReference>
<dbReference type="Proteomes" id="UP000270468">
    <property type="component" value="Unassembled WGS sequence"/>
</dbReference>
<proteinExistence type="predicted"/>
<sequence>MIVHAESPPRGFGFSFFHKRFDDVILNKKAPEMHTNMHSRHQVIALRYHGHNT</sequence>
<gene>
    <name evidence="1" type="ORF">FILTAD_00273</name>
</gene>
<evidence type="ECO:0000313" key="2">
    <source>
        <dbReference type="Proteomes" id="UP000270468"/>
    </source>
</evidence>
<protein>
    <submittedName>
        <fullName evidence="1">Uncharacterized protein</fullName>
    </submittedName>
</protein>
<reference evidence="1 2" key="1">
    <citation type="submission" date="2018-11" db="EMBL/GenBank/DDBJ databases">
        <authorList>
            <person name="Criscuolo A."/>
        </authorList>
    </citation>
    <scope>NUCLEOTIDE SEQUENCE [LARGE SCALE GENOMIC DNA]</scope>
    <source>
        <strain evidence="1">ATB-66</strain>
    </source>
</reference>
<evidence type="ECO:0000313" key="1">
    <source>
        <dbReference type="EMBL" id="VDC19336.1"/>
    </source>
</evidence>